<keyword evidence="4" id="KW-1185">Reference proteome</keyword>
<dbReference type="PANTHER" id="PTHR43559">
    <property type="entry name" value="HYDROLASE YCAC-RELATED"/>
    <property type="match status" value="1"/>
</dbReference>
<protein>
    <submittedName>
        <fullName evidence="3">Isochorismatase family protein</fullName>
    </submittedName>
</protein>
<reference evidence="4" key="1">
    <citation type="journal article" date="2019" name="Int. J. Syst. Evol. Microbiol.">
        <title>The Global Catalogue of Microorganisms (GCM) 10K type strain sequencing project: providing services to taxonomists for standard genome sequencing and annotation.</title>
        <authorList>
            <consortium name="The Broad Institute Genomics Platform"/>
            <consortium name="The Broad Institute Genome Sequencing Center for Infectious Disease"/>
            <person name="Wu L."/>
            <person name="Ma J."/>
        </authorList>
    </citation>
    <scope>NUCLEOTIDE SEQUENCE [LARGE SCALE GENOMIC DNA]</scope>
    <source>
        <strain evidence="4">CGMCC 4.6997</strain>
    </source>
</reference>
<comment type="caution">
    <text evidence="3">The sequence shown here is derived from an EMBL/GenBank/DDBJ whole genome shotgun (WGS) entry which is preliminary data.</text>
</comment>
<sequence length="236" mass="25208">MSERPRSSSSDNDKNREGTKLNLEPLTPDDTTIIMIDHAVGFANILRSHDLPLHLNNVVGLAKVAVTFGTGLVVTNGEPSKPSGGLYPQLLEVIGDHPVIERGGNFNCFLDKAFAETVEATGRRRLAIAGISTEGCVLQTVLGALRLSYEVYVVADASASLTLETHSTAVARMTQAGATPVTWFSLAGEFTVDHRSAYGPLNQRLMREHVPSMAMGAAVYFGAQAEARRADAASNL</sequence>
<dbReference type="Pfam" id="PF00857">
    <property type="entry name" value="Isochorismatase"/>
    <property type="match status" value="1"/>
</dbReference>
<evidence type="ECO:0000256" key="1">
    <source>
        <dbReference type="SAM" id="MobiDB-lite"/>
    </source>
</evidence>
<dbReference type="RefSeq" id="WP_386738491.1">
    <property type="nucleotide sequence ID" value="NZ_JBHSMG010000001.1"/>
</dbReference>
<gene>
    <name evidence="3" type="ORF">ACFPJ4_01365</name>
</gene>
<evidence type="ECO:0000313" key="3">
    <source>
        <dbReference type="EMBL" id="MFC5500882.1"/>
    </source>
</evidence>
<dbReference type="InterPro" id="IPR036380">
    <property type="entry name" value="Isochorismatase-like_sf"/>
</dbReference>
<accession>A0ABW0NNW8</accession>
<evidence type="ECO:0000313" key="4">
    <source>
        <dbReference type="Proteomes" id="UP001596039"/>
    </source>
</evidence>
<dbReference type="EMBL" id="JBHSMG010000001">
    <property type="protein sequence ID" value="MFC5500882.1"/>
    <property type="molecule type" value="Genomic_DNA"/>
</dbReference>
<feature type="compositionally biased region" description="Basic and acidic residues" evidence="1">
    <location>
        <begin position="1"/>
        <end position="19"/>
    </location>
</feature>
<dbReference type="InterPro" id="IPR053152">
    <property type="entry name" value="Hydrolase_YcaC-like"/>
</dbReference>
<organism evidence="3 4">
    <name type="scientific">Lysinimonas soli</name>
    <dbReference type="NCBI Taxonomy" id="1074233"/>
    <lineage>
        <taxon>Bacteria</taxon>
        <taxon>Bacillati</taxon>
        <taxon>Actinomycetota</taxon>
        <taxon>Actinomycetes</taxon>
        <taxon>Micrococcales</taxon>
        <taxon>Microbacteriaceae</taxon>
        <taxon>Lysinimonas</taxon>
    </lineage>
</organism>
<dbReference type="Proteomes" id="UP001596039">
    <property type="component" value="Unassembled WGS sequence"/>
</dbReference>
<evidence type="ECO:0000259" key="2">
    <source>
        <dbReference type="Pfam" id="PF00857"/>
    </source>
</evidence>
<proteinExistence type="predicted"/>
<dbReference type="InterPro" id="IPR000868">
    <property type="entry name" value="Isochorismatase-like_dom"/>
</dbReference>
<dbReference type="SUPFAM" id="SSF52499">
    <property type="entry name" value="Isochorismatase-like hydrolases"/>
    <property type="match status" value="1"/>
</dbReference>
<feature type="domain" description="Isochorismatase-like" evidence="2">
    <location>
        <begin position="32"/>
        <end position="183"/>
    </location>
</feature>
<name>A0ABW0NNW8_9MICO</name>
<feature type="region of interest" description="Disordered" evidence="1">
    <location>
        <begin position="1"/>
        <end position="24"/>
    </location>
</feature>
<dbReference type="PANTHER" id="PTHR43559:SF1">
    <property type="entry name" value="HYDROLASE"/>
    <property type="match status" value="1"/>
</dbReference>
<dbReference type="Gene3D" id="3.40.50.850">
    <property type="entry name" value="Isochorismatase-like"/>
    <property type="match status" value="1"/>
</dbReference>